<name>A0ABU3KS65_9BURK</name>
<comment type="caution">
    <text evidence="2">The sequence shown here is derived from an EMBL/GenBank/DDBJ whole genome shotgun (WGS) entry which is preliminary data.</text>
</comment>
<keyword evidence="1" id="KW-0472">Membrane</keyword>
<dbReference type="RefSeq" id="WP_313876057.1">
    <property type="nucleotide sequence ID" value="NZ_JAVBIK010000001.1"/>
</dbReference>
<evidence type="ECO:0000313" key="2">
    <source>
        <dbReference type="EMBL" id="MDT7520463.1"/>
    </source>
</evidence>
<gene>
    <name evidence="2" type="ORF">RAE19_17400</name>
</gene>
<evidence type="ECO:0000313" key="3">
    <source>
        <dbReference type="Proteomes" id="UP001321700"/>
    </source>
</evidence>
<evidence type="ECO:0008006" key="4">
    <source>
        <dbReference type="Google" id="ProtNLM"/>
    </source>
</evidence>
<feature type="transmembrane region" description="Helical" evidence="1">
    <location>
        <begin position="79"/>
        <end position="102"/>
    </location>
</feature>
<accession>A0ABU3KS65</accession>
<proteinExistence type="predicted"/>
<sequence>MLHPIFHLIANQPQLLGNHAQAYSELIGTELALQSAAWIRRALLGAVMLGLLCVAVVLAGVAMMFWITQMNVIPSETLWVLASVPAVPAVMAAVCGVILLNVRTEPAFAELRRQAQADIALLRSLPT</sequence>
<keyword evidence="1" id="KW-0812">Transmembrane</keyword>
<dbReference type="Proteomes" id="UP001321700">
    <property type="component" value="Unassembled WGS sequence"/>
</dbReference>
<keyword evidence="3" id="KW-1185">Reference proteome</keyword>
<organism evidence="2 3">
    <name type="scientific">Rhodoferax potami</name>
    <dbReference type="NCBI Taxonomy" id="3068338"/>
    <lineage>
        <taxon>Bacteria</taxon>
        <taxon>Pseudomonadati</taxon>
        <taxon>Pseudomonadota</taxon>
        <taxon>Betaproteobacteria</taxon>
        <taxon>Burkholderiales</taxon>
        <taxon>Comamonadaceae</taxon>
        <taxon>Rhodoferax</taxon>
    </lineage>
</organism>
<feature type="transmembrane region" description="Helical" evidence="1">
    <location>
        <begin position="42"/>
        <end position="67"/>
    </location>
</feature>
<evidence type="ECO:0000256" key="1">
    <source>
        <dbReference type="SAM" id="Phobius"/>
    </source>
</evidence>
<protein>
    <recommendedName>
        <fullName evidence="4">Phage holin family protein</fullName>
    </recommendedName>
</protein>
<dbReference type="EMBL" id="JAVBIK010000001">
    <property type="protein sequence ID" value="MDT7520463.1"/>
    <property type="molecule type" value="Genomic_DNA"/>
</dbReference>
<reference evidence="2 3" key="1">
    <citation type="submission" date="2023-08" db="EMBL/GenBank/DDBJ databases">
        <title>Rhodoferax potami sp. nov. and Rhodoferax mekongensis sp. nov., isolated from the Mekong River in Thailand.</title>
        <authorList>
            <person name="Kitikhun S."/>
            <person name="Charoenyingcharoen P."/>
            <person name="Siriarchawattana P."/>
            <person name="Likhitrattanapisal S."/>
            <person name="Nilsakha T."/>
            <person name="Chanpet A."/>
            <person name="Rattanawaree P."/>
            <person name="Ingsriswang S."/>
        </authorList>
    </citation>
    <scope>NUCLEOTIDE SEQUENCE [LARGE SCALE GENOMIC DNA]</scope>
    <source>
        <strain evidence="2 3">TBRC 17660</strain>
    </source>
</reference>
<keyword evidence="1" id="KW-1133">Transmembrane helix</keyword>